<dbReference type="STRING" id="6573.A0A210PH69"/>
<feature type="DNA-binding region" description="Homeobox" evidence="9">
    <location>
        <begin position="298"/>
        <end position="357"/>
    </location>
</feature>
<dbReference type="OrthoDB" id="9990008at2759"/>
<evidence type="ECO:0000256" key="8">
    <source>
        <dbReference type="ARBA" id="ARBA00023242"/>
    </source>
</evidence>
<dbReference type="PANTHER" id="PTHR24208:SF168">
    <property type="entry name" value="PROTEIN APTEROUS"/>
    <property type="match status" value="1"/>
</dbReference>
<protein>
    <submittedName>
        <fullName evidence="15">LIM/homeobox protein Lhx9</fullName>
    </submittedName>
</protein>
<feature type="compositionally biased region" description="Polar residues" evidence="12">
    <location>
        <begin position="389"/>
        <end position="401"/>
    </location>
</feature>
<evidence type="ECO:0000256" key="2">
    <source>
        <dbReference type="ARBA" id="ARBA00022723"/>
    </source>
</evidence>
<dbReference type="SMART" id="SM00132">
    <property type="entry name" value="LIM"/>
    <property type="match status" value="2"/>
</dbReference>
<evidence type="ECO:0000256" key="12">
    <source>
        <dbReference type="SAM" id="MobiDB-lite"/>
    </source>
</evidence>
<comment type="caution">
    <text evidence="15">The sequence shown here is derived from an EMBL/GenBank/DDBJ whole genome shotgun (WGS) entry which is preliminary data.</text>
</comment>
<keyword evidence="3" id="KW-0677">Repeat</keyword>
<comment type="subcellular location">
    <subcellularLocation>
        <location evidence="1 9 11">Nucleus</location>
    </subcellularLocation>
</comment>
<dbReference type="InterPro" id="IPR001356">
    <property type="entry name" value="HD"/>
</dbReference>
<evidence type="ECO:0000259" key="13">
    <source>
        <dbReference type="PROSITE" id="PS50023"/>
    </source>
</evidence>
<gene>
    <name evidence="15" type="ORF">KP79_PYT04424</name>
</gene>
<dbReference type="SUPFAM" id="SSF57716">
    <property type="entry name" value="Glucocorticoid receptor-like (DNA-binding domain)"/>
    <property type="match status" value="2"/>
</dbReference>
<dbReference type="InterPro" id="IPR001781">
    <property type="entry name" value="Znf_LIM"/>
</dbReference>
<evidence type="ECO:0000313" key="16">
    <source>
        <dbReference type="Proteomes" id="UP000242188"/>
    </source>
</evidence>
<dbReference type="InterPro" id="IPR017970">
    <property type="entry name" value="Homeobox_CS"/>
</dbReference>
<feature type="domain" description="LIM zinc-binding" evidence="13">
    <location>
        <begin position="98"/>
        <end position="159"/>
    </location>
</feature>
<keyword evidence="8 9" id="KW-0539">Nucleus</keyword>
<dbReference type="CDD" id="cd00086">
    <property type="entry name" value="homeodomain"/>
    <property type="match status" value="1"/>
</dbReference>
<organism evidence="15 16">
    <name type="scientific">Mizuhopecten yessoensis</name>
    <name type="common">Japanese scallop</name>
    <name type="synonym">Patinopecten yessoensis</name>
    <dbReference type="NCBI Taxonomy" id="6573"/>
    <lineage>
        <taxon>Eukaryota</taxon>
        <taxon>Metazoa</taxon>
        <taxon>Spiralia</taxon>
        <taxon>Lophotrochozoa</taxon>
        <taxon>Mollusca</taxon>
        <taxon>Bivalvia</taxon>
        <taxon>Autobranchia</taxon>
        <taxon>Pteriomorphia</taxon>
        <taxon>Pectinida</taxon>
        <taxon>Pectinoidea</taxon>
        <taxon>Pectinidae</taxon>
        <taxon>Mizuhopecten</taxon>
    </lineage>
</organism>
<dbReference type="InterPro" id="IPR050453">
    <property type="entry name" value="LIM_Homeobox_TF"/>
</dbReference>
<dbReference type="Pfam" id="PF00412">
    <property type="entry name" value="LIM"/>
    <property type="match status" value="2"/>
</dbReference>
<evidence type="ECO:0000256" key="5">
    <source>
        <dbReference type="ARBA" id="ARBA00023038"/>
    </source>
</evidence>
<feature type="domain" description="LIM zinc-binding" evidence="13">
    <location>
        <begin position="160"/>
        <end position="221"/>
    </location>
</feature>
<evidence type="ECO:0000256" key="11">
    <source>
        <dbReference type="RuleBase" id="RU000682"/>
    </source>
</evidence>
<dbReference type="PROSITE" id="PS00478">
    <property type="entry name" value="LIM_DOMAIN_1"/>
    <property type="match status" value="1"/>
</dbReference>
<dbReference type="PANTHER" id="PTHR24208">
    <property type="entry name" value="LIM/HOMEOBOX PROTEIN LHX"/>
    <property type="match status" value="1"/>
</dbReference>
<dbReference type="Pfam" id="PF00046">
    <property type="entry name" value="Homeodomain"/>
    <property type="match status" value="1"/>
</dbReference>
<dbReference type="SMART" id="SM00389">
    <property type="entry name" value="HOX"/>
    <property type="match status" value="1"/>
</dbReference>
<dbReference type="PROSITE" id="PS50071">
    <property type="entry name" value="HOMEOBOX_2"/>
    <property type="match status" value="1"/>
</dbReference>
<dbReference type="Gene3D" id="1.10.10.60">
    <property type="entry name" value="Homeodomain-like"/>
    <property type="match status" value="1"/>
</dbReference>
<evidence type="ECO:0000256" key="10">
    <source>
        <dbReference type="PROSITE-ProRule" id="PRU00125"/>
    </source>
</evidence>
<keyword evidence="7 9" id="KW-0371">Homeobox</keyword>
<evidence type="ECO:0000313" key="15">
    <source>
        <dbReference type="EMBL" id="OWF35831.1"/>
    </source>
</evidence>
<keyword evidence="6 9" id="KW-0238">DNA-binding</keyword>
<evidence type="ECO:0000256" key="7">
    <source>
        <dbReference type="ARBA" id="ARBA00023155"/>
    </source>
</evidence>
<accession>A0A210PH69</accession>
<evidence type="ECO:0000256" key="3">
    <source>
        <dbReference type="ARBA" id="ARBA00022737"/>
    </source>
</evidence>
<dbReference type="PROSITE" id="PS50023">
    <property type="entry name" value="LIM_DOMAIN_2"/>
    <property type="match status" value="2"/>
</dbReference>
<dbReference type="Proteomes" id="UP000242188">
    <property type="component" value="Unassembled WGS sequence"/>
</dbReference>
<dbReference type="InterPro" id="IPR009057">
    <property type="entry name" value="Homeodomain-like_sf"/>
</dbReference>
<reference evidence="15 16" key="1">
    <citation type="journal article" date="2017" name="Nat. Ecol. Evol.">
        <title>Scallop genome provides insights into evolution of bilaterian karyotype and development.</title>
        <authorList>
            <person name="Wang S."/>
            <person name="Zhang J."/>
            <person name="Jiao W."/>
            <person name="Li J."/>
            <person name="Xun X."/>
            <person name="Sun Y."/>
            <person name="Guo X."/>
            <person name="Huan P."/>
            <person name="Dong B."/>
            <person name="Zhang L."/>
            <person name="Hu X."/>
            <person name="Sun X."/>
            <person name="Wang J."/>
            <person name="Zhao C."/>
            <person name="Wang Y."/>
            <person name="Wang D."/>
            <person name="Huang X."/>
            <person name="Wang R."/>
            <person name="Lv J."/>
            <person name="Li Y."/>
            <person name="Zhang Z."/>
            <person name="Liu B."/>
            <person name="Lu W."/>
            <person name="Hui Y."/>
            <person name="Liang J."/>
            <person name="Zhou Z."/>
            <person name="Hou R."/>
            <person name="Li X."/>
            <person name="Liu Y."/>
            <person name="Li H."/>
            <person name="Ning X."/>
            <person name="Lin Y."/>
            <person name="Zhao L."/>
            <person name="Xing Q."/>
            <person name="Dou J."/>
            <person name="Li Y."/>
            <person name="Mao J."/>
            <person name="Guo H."/>
            <person name="Dou H."/>
            <person name="Li T."/>
            <person name="Mu C."/>
            <person name="Jiang W."/>
            <person name="Fu Q."/>
            <person name="Fu X."/>
            <person name="Miao Y."/>
            <person name="Liu J."/>
            <person name="Yu Q."/>
            <person name="Li R."/>
            <person name="Liao H."/>
            <person name="Li X."/>
            <person name="Kong Y."/>
            <person name="Jiang Z."/>
            <person name="Chourrout D."/>
            <person name="Li R."/>
            <person name="Bao Z."/>
        </authorList>
    </citation>
    <scope>NUCLEOTIDE SEQUENCE [LARGE SCALE GENOMIC DNA]</scope>
    <source>
        <strain evidence="15 16">PY_sf001</strain>
    </source>
</reference>
<keyword evidence="5 10" id="KW-0440">LIM domain</keyword>
<dbReference type="GO" id="GO:0005634">
    <property type="term" value="C:nucleus"/>
    <property type="evidence" value="ECO:0007669"/>
    <property type="project" value="UniProtKB-SubCell"/>
</dbReference>
<feature type="domain" description="Homeobox" evidence="14">
    <location>
        <begin position="296"/>
        <end position="356"/>
    </location>
</feature>
<dbReference type="CDD" id="cd09377">
    <property type="entry name" value="LIM2_Lhx2_Lhx9"/>
    <property type="match status" value="1"/>
</dbReference>
<feature type="region of interest" description="Disordered" evidence="12">
    <location>
        <begin position="250"/>
        <end position="306"/>
    </location>
</feature>
<dbReference type="FunFam" id="2.10.110.10:FF:000033">
    <property type="entry name" value="LIM/homeobox protein Lhx9 isoform X2"/>
    <property type="match status" value="1"/>
</dbReference>
<keyword evidence="16" id="KW-1185">Reference proteome</keyword>
<dbReference type="AlphaFoldDB" id="A0A210PH69"/>
<evidence type="ECO:0000256" key="1">
    <source>
        <dbReference type="ARBA" id="ARBA00004123"/>
    </source>
</evidence>
<dbReference type="SUPFAM" id="SSF46689">
    <property type="entry name" value="Homeodomain-like"/>
    <property type="match status" value="1"/>
</dbReference>
<keyword evidence="4 10" id="KW-0862">Zinc</keyword>
<feature type="region of interest" description="Disordered" evidence="12">
    <location>
        <begin position="355"/>
        <end position="441"/>
    </location>
</feature>
<feature type="compositionally biased region" description="Basic residues" evidence="12">
    <location>
        <begin position="296"/>
        <end position="306"/>
    </location>
</feature>
<evidence type="ECO:0000256" key="6">
    <source>
        <dbReference type="ARBA" id="ARBA00023125"/>
    </source>
</evidence>
<dbReference type="Gene3D" id="2.10.110.10">
    <property type="entry name" value="Cysteine Rich Protein"/>
    <property type="match status" value="2"/>
</dbReference>
<dbReference type="GO" id="GO:0000981">
    <property type="term" value="F:DNA-binding transcription factor activity, RNA polymerase II-specific"/>
    <property type="evidence" value="ECO:0007669"/>
    <property type="project" value="InterPro"/>
</dbReference>
<dbReference type="EMBL" id="NEDP02076704">
    <property type="protein sequence ID" value="OWF35831.1"/>
    <property type="molecule type" value="Genomic_DNA"/>
</dbReference>
<evidence type="ECO:0000256" key="9">
    <source>
        <dbReference type="PROSITE-ProRule" id="PRU00108"/>
    </source>
</evidence>
<feature type="compositionally biased region" description="Basic and acidic residues" evidence="12">
    <location>
        <begin position="275"/>
        <end position="286"/>
    </location>
</feature>
<dbReference type="FunFam" id="1.10.10.60:FF:000027">
    <property type="entry name" value="LIM/homeobox protein Lhx9"/>
    <property type="match status" value="1"/>
</dbReference>
<sequence length="441" mass="49318">MITHESCQLTRHCPETSRGLSFFLDQSGTLETVDSGKSMVKLGVWTEGREMVEKSNLGLSDPGEFHNDNPHYHGEELQYPDHHIRRTMPVLNNGDIPSFCAGCGARILDRYYLLAVDRQWHMQCLKCCECKIRLDTELTCFARDGNIYCKEDYYRFAVKRCARCQLGISANELVMRARDWVYHITCFTCMACNKTLTTGDQFGMKENLVYCRTDYELLFQGEFFHGMTPGLPCSSGGHFPYYNGVGTVQKGRPRKRKNPIADGEGCPPGMGLGHGDGHERGGDMMRQDGYGSHPPPRQKRVRTSFKHHQLRTMKSYFGLNHNPDAKDLKQLAQKTGLSKRVLQVWFQNARAKYRRNVLKQDDKPGSGGGGSQAGSQAGDSPEDEKSKENLSLSEMTDSGSPAMSDISSSPSLSELHSSHLESDHSSSSLSDLFTNSINSIS</sequence>
<dbReference type="GO" id="GO:0046872">
    <property type="term" value="F:metal ion binding"/>
    <property type="evidence" value="ECO:0007669"/>
    <property type="project" value="UniProtKB-KW"/>
</dbReference>
<evidence type="ECO:0000256" key="4">
    <source>
        <dbReference type="ARBA" id="ARBA00022833"/>
    </source>
</evidence>
<dbReference type="GO" id="GO:0030182">
    <property type="term" value="P:neuron differentiation"/>
    <property type="evidence" value="ECO:0007669"/>
    <property type="project" value="TreeGrafter"/>
</dbReference>
<evidence type="ECO:0000259" key="14">
    <source>
        <dbReference type="PROSITE" id="PS50071"/>
    </source>
</evidence>
<feature type="compositionally biased region" description="Low complexity" evidence="12">
    <location>
        <begin position="404"/>
        <end position="415"/>
    </location>
</feature>
<dbReference type="GO" id="GO:0000977">
    <property type="term" value="F:RNA polymerase II transcription regulatory region sequence-specific DNA binding"/>
    <property type="evidence" value="ECO:0007669"/>
    <property type="project" value="TreeGrafter"/>
</dbReference>
<keyword evidence="2 10" id="KW-0479">Metal-binding</keyword>
<dbReference type="FunFam" id="2.10.110.10:FF:000177">
    <property type="entry name" value="LIM homeobox 9"/>
    <property type="match status" value="1"/>
</dbReference>
<dbReference type="PROSITE" id="PS00027">
    <property type="entry name" value="HOMEOBOX_1"/>
    <property type="match status" value="1"/>
</dbReference>
<name>A0A210PH69_MIZYE</name>
<proteinExistence type="predicted"/>
<dbReference type="CDD" id="cd09369">
    <property type="entry name" value="LIM1_Lhx2_Lhx9"/>
    <property type="match status" value="1"/>
</dbReference>